<sequence>MLTAFVTCQRANLKFPSQDSVDSSSCFSFFVFFTWCIAFNLDLGYGCNSSAAIIISSLPLQTFPKHVKTGLIEVISPPSSFYPNLDELEPTLGDPLKRVKWRTKQNLDAMFLMTYAQTKGAFYLMLEDDIIAKKNYMKRLAVNRCYKAYGELYANVYSQEIKKFASLVTISNSQWLILEFCHIGGIGKLFRSSSLQHFVTYVQLFYKNLPIDWLIESYLADKVCTIDKSSVSFHATAFGLPLQHSAIVLSALKPACGLDPVGHREYTDHTVKKAYDGGTSSGDLSLKGYLFRSSNVEHVSDKFSDTTVEVLPVKSNGSFVSIADFDEFGLAEGTLKKDFGKISAIRLNVKRNSKYWVILSK</sequence>
<evidence type="ECO:0000256" key="3">
    <source>
        <dbReference type="ARBA" id="ARBA00022679"/>
    </source>
</evidence>
<dbReference type="InterPro" id="IPR006759">
    <property type="entry name" value="Glyco_transf_54"/>
</dbReference>
<feature type="domain" description="MGAT4 conserved region" evidence="4">
    <location>
        <begin position="155"/>
        <end position="231"/>
    </location>
</feature>
<dbReference type="OrthoDB" id="2016523at2759"/>
<dbReference type="EMBL" id="BGZK01003139">
    <property type="protein sequence ID" value="GBP98415.1"/>
    <property type="molecule type" value="Genomic_DNA"/>
</dbReference>
<dbReference type="PANTHER" id="PTHR12062">
    <property type="entry name" value="N-ACETYLGLUCOSAMINYLTRANSFERASE VI"/>
    <property type="match status" value="1"/>
</dbReference>
<feature type="domain" description="MGAT4 A/B/C C-terminal" evidence="5">
    <location>
        <begin position="284"/>
        <end position="360"/>
    </location>
</feature>
<name>A0A4C2AHU2_EUMVA</name>
<dbReference type="InterPro" id="IPR056576">
    <property type="entry name" value="MGAT4_A/B/C_C"/>
</dbReference>
<feature type="domain" description="MGAT4 conserved region" evidence="4">
    <location>
        <begin position="61"/>
        <end position="140"/>
    </location>
</feature>
<protein>
    <submittedName>
        <fullName evidence="6">Alpha-1,3-mannosyl-glycoprotein 4-beta-N-acetylglucosaminyltransferase A</fullName>
    </submittedName>
</protein>
<keyword evidence="3 6" id="KW-0808">Transferase</keyword>
<evidence type="ECO:0000313" key="6">
    <source>
        <dbReference type="EMBL" id="GBP98415.1"/>
    </source>
</evidence>
<proteinExistence type="predicted"/>
<organism evidence="6 7">
    <name type="scientific">Eumeta variegata</name>
    <name type="common">Bagworm moth</name>
    <name type="synonym">Eumeta japonica</name>
    <dbReference type="NCBI Taxonomy" id="151549"/>
    <lineage>
        <taxon>Eukaryota</taxon>
        <taxon>Metazoa</taxon>
        <taxon>Ecdysozoa</taxon>
        <taxon>Arthropoda</taxon>
        <taxon>Hexapoda</taxon>
        <taxon>Insecta</taxon>
        <taxon>Pterygota</taxon>
        <taxon>Neoptera</taxon>
        <taxon>Endopterygota</taxon>
        <taxon>Lepidoptera</taxon>
        <taxon>Glossata</taxon>
        <taxon>Ditrysia</taxon>
        <taxon>Tineoidea</taxon>
        <taxon>Psychidae</taxon>
        <taxon>Oiketicinae</taxon>
        <taxon>Eumeta</taxon>
    </lineage>
</organism>
<evidence type="ECO:0000256" key="1">
    <source>
        <dbReference type="ARBA" id="ARBA00004922"/>
    </source>
</evidence>
<dbReference type="InterPro" id="IPR057279">
    <property type="entry name" value="MGAT4"/>
</dbReference>
<comment type="caution">
    <text evidence="6">The sequence shown here is derived from an EMBL/GenBank/DDBJ whole genome shotgun (WGS) entry which is preliminary data.</text>
</comment>
<comment type="pathway">
    <text evidence="1">Protein modification; protein glycosylation.</text>
</comment>
<dbReference type="STRING" id="151549.A0A4C2AHU2"/>
<dbReference type="Pfam" id="PF04666">
    <property type="entry name" value="MGAT4_cons"/>
    <property type="match status" value="2"/>
</dbReference>
<reference evidence="6 7" key="1">
    <citation type="journal article" date="2019" name="Commun. Biol.">
        <title>The bagworm genome reveals a unique fibroin gene that provides high tensile strength.</title>
        <authorList>
            <person name="Kono N."/>
            <person name="Nakamura H."/>
            <person name="Ohtoshi R."/>
            <person name="Tomita M."/>
            <person name="Numata K."/>
            <person name="Arakawa K."/>
        </authorList>
    </citation>
    <scope>NUCLEOTIDE SEQUENCE [LARGE SCALE GENOMIC DNA]</scope>
</reference>
<evidence type="ECO:0000259" key="4">
    <source>
        <dbReference type="Pfam" id="PF04666"/>
    </source>
</evidence>
<evidence type="ECO:0000259" key="5">
    <source>
        <dbReference type="Pfam" id="PF23524"/>
    </source>
</evidence>
<dbReference type="GO" id="GO:0006487">
    <property type="term" value="P:protein N-linked glycosylation"/>
    <property type="evidence" value="ECO:0007669"/>
    <property type="project" value="TreeGrafter"/>
</dbReference>
<dbReference type="GO" id="GO:0008375">
    <property type="term" value="F:acetylglucosaminyltransferase activity"/>
    <property type="evidence" value="ECO:0007669"/>
    <property type="project" value="TreeGrafter"/>
</dbReference>
<keyword evidence="7" id="KW-1185">Reference proteome</keyword>
<dbReference type="Pfam" id="PF23524">
    <property type="entry name" value="MGAT4A_C"/>
    <property type="match status" value="1"/>
</dbReference>
<gene>
    <name evidence="6" type="primary">mgat4a</name>
    <name evidence="6" type="ORF">EVAR_63479_1</name>
</gene>
<keyword evidence="2 6" id="KW-0328">Glycosyltransferase</keyword>
<dbReference type="PANTHER" id="PTHR12062:SF9">
    <property type="entry name" value="ALPHA-1,3-MANNOSYL-GLYCOPROTEIN 4-BETA-N-ACETYLGLUCOSAMINYLTRANSFERASE A, ISOFORM A"/>
    <property type="match status" value="1"/>
</dbReference>
<evidence type="ECO:0000256" key="2">
    <source>
        <dbReference type="ARBA" id="ARBA00022676"/>
    </source>
</evidence>
<evidence type="ECO:0000313" key="7">
    <source>
        <dbReference type="Proteomes" id="UP000299102"/>
    </source>
</evidence>
<dbReference type="Proteomes" id="UP000299102">
    <property type="component" value="Unassembled WGS sequence"/>
</dbReference>
<accession>A0A4C2AHU2</accession>
<dbReference type="AlphaFoldDB" id="A0A4C2AHU2"/>